<protein>
    <submittedName>
        <fullName evidence="1">Putative esterase</fullName>
    </submittedName>
</protein>
<dbReference type="InterPro" id="IPR002018">
    <property type="entry name" value="CarbesteraseB"/>
</dbReference>
<reference evidence="1 2" key="1">
    <citation type="journal article" date="2011" name="J. Bacteriol.">
        <title>Genome sequence of strain IMCC3088, a proteorhodopsin-containing marine bacterium belonging to the OM60/NOR5 clade.</title>
        <authorList>
            <person name="Jang Y."/>
            <person name="Oh H.M."/>
            <person name="Kang I."/>
            <person name="Lee K."/>
            <person name="Yang S.J."/>
            <person name="Cho J.C."/>
        </authorList>
    </citation>
    <scope>NUCLEOTIDE SEQUENCE [LARGE SCALE GENOMIC DNA]</scope>
    <source>
        <strain evidence="1 2">IMCC3088</strain>
    </source>
</reference>
<dbReference type="InterPro" id="IPR019819">
    <property type="entry name" value="Carboxylesterase_B_CS"/>
</dbReference>
<dbReference type="Pfam" id="PF00135">
    <property type="entry name" value="COesterase"/>
    <property type="match status" value="1"/>
</dbReference>
<comment type="caution">
    <text evidence="1">The sequence shown here is derived from an EMBL/GenBank/DDBJ whole genome shotgun (WGS) entry which is preliminary data.</text>
</comment>
<organism evidence="1 2">
    <name type="scientific">Aequoribacter fuscus</name>
    <dbReference type="NCBI Taxonomy" id="2518989"/>
    <lineage>
        <taxon>Bacteria</taxon>
        <taxon>Pseudomonadati</taxon>
        <taxon>Pseudomonadota</taxon>
        <taxon>Gammaproteobacteria</taxon>
        <taxon>Cellvibrionales</taxon>
        <taxon>Halieaceae</taxon>
        <taxon>Aequoribacter</taxon>
    </lineage>
</organism>
<dbReference type="Proteomes" id="UP000005615">
    <property type="component" value="Unassembled WGS sequence"/>
</dbReference>
<accession>F3L0S2</accession>
<dbReference type="InterPro" id="IPR050309">
    <property type="entry name" value="Type-B_Carboxylest/Lipase"/>
</dbReference>
<dbReference type="STRING" id="2518989.IMCC3088_1014"/>
<keyword evidence="2" id="KW-1185">Reference proteome</keyword>
<name>F3L0S2_9GAMM</name>
<dbReference type="Gene3D" id="3.40.50.1820">
    <property type="entry name" value="alpha/beta hydrolase"/>
    <property type="match status" value="1"/>
</dbReference>
<evidence type="ECO:0000313" key="1">
    <source>
        <dbReference type="EMBL" id="EGG30030.1"/>
    </source>
</evidence>
<evidence type="ECO:0000313" key="2">
    <source>
        <dbReference type="Proteomes" id="UP000005615"/>
    </source>
</evidence>
<dbReference type="EMBL" id="AEIG01000025">
    <property type="protein sequence ID" value="EGG30030.1"/>
    <property type="molecule type" value="Genomic_DNA"/>
</dbReference>
<gene>
    <name evidence="1" type="ORF">IMCC3088_1014</name>
</gene>
<dbReference type="AlphaFoldDB" id="F3L0S2"/>
<proteinExistence type="predicted"/>
<dbReference type="ESTHER" id="9gamm-f3l0s2">
    <property type="family name" value="Carb_B_Bacteria"/>
</dbReference>
<dbReference type="eggNOG" id="COG2272">
    <property type="taxonomic scope" value="Bacteria"/>
</dbReference>
<dbReference type="InterPro" id="IPR029058">
    <property type="entry name" value="AB_hydrolase_fold"/>
</dbReference>
<sequence length="484" mass="53266">MRTNTIKIVFRGLIVAVAGYVGFVSAESAVYKAIPYAQAPVGEKRWAVVEDIVWDGVSYGNEFSASCPQPRYGLGASDEQSEDCLFLNVWTPDTAGKLPVMVWIHGGGFRAGSGNIPGELIAQEGVVVVSFNYRLGALGFISHPALDSKVANYGVLDMVSALRWVNRHIESLGGDPENVTIFGVSAGAMAVNLLMVNDDAQGLFHKAIAQSSYTTWPLWYTEDTYQNQRYWDGSPVKRAEDEASKLLAAVGLSEPSRQRLEGLDAQALVKAQQGFQIPIVDGTSIKAEPARLFMSETYQPKLDAYIVGANSYEGSVLPGTGISLSDFTSWMSNHLDQAKTVYAGDYNYKPDIAYQRLFGDLRYLTSASLTMKAMTDRGIPTYAYIHDQPLAKDEEYILGAPHGSETGVMLGMYFKTTGESGENMRRMWANFAKTGRPASGVWPTWVPSQRYWADLLVPNRNFASQIQSRVDLIESIYATRWSTP</sequence>
<dbReference type="SUPFAM" id="SSF53474">
    <property type="entry name" value="alpha/beta-Hydrolases"/>
    <property type="match status" value="1"/>
</dbReference>
<dbReference type="OrthoDB" id="9775851at2"/>
<dbReference type="PANTHER" id="PTHR11559">
    <property type="entry name" value="CARBOXYLESTERASE"/>
    <property type="match status" value="1"/>
</dbReference>
<dbReference type="RefSeq" id="WP_009575298.1">
    <property type="nucleotide sequence ID" value="NZ_AEIG01000025.1"/>
</dbReference>
<dbReference type="PROSITE" id="PS00941">
    <property type="entry name" value="CARBOXYLESTERASE_B_2"/>
    <property type="match status" value="1"/>
</dbReference>